<sequence>MLKRYLEIKAAAKQVGHSYDALLFHVLPTSNRCGRLFSQAKTVLTPHQSALLPIHFDMIMFLKANRQYWDRRTVATAEALLSNQQPAQ</sequence>
<comment type="caution">
    <text evidence="4">The sequence shown here is derived from an EMBL/GenBank/DDBJ whole genome shotgun (WGS) entry which is preliminary data.</text>
</comment>
<evidence type="ECO:0008006" key="6">
    <source>
        <dbReference type="Google" id="ProtNLM"/>
    </source>
</evidence>
<dbReference type="Proteomes" id="UP000697107">
    <property type="component" value="Unassembled WGS sequence"/>
</dbReference>
<dbReference type="AlphaFoldDB" id="A0A8T1IAF8"/>
<evidence type="ECO:0000313" key="2">
    <source>
        <dbReference type="EMBL" id="KAG2924648.1"/>
    </source>
</evidence>
<reference evidence="4" key="1">
    <citation type="submission" date="2018-05" db="EMBL/GenBank/DDBJ databases">
        <title>Effector identification in a new, highly contiguous assembly of the strawberry crown rot pathogen Phytophthora cactorum.</title>
        <authorList>
            <person name="Armitage A.D."/>
            <person name="Nellist C.F."/>
            <person name="Bates H."/>
            <person name="Vickerstaff R.J."/>
            <person name="Harrison R.J."/>
        </authorList>
    </citation>
    <scope>NUCLEOTIDE SEQUENCE</scope>
    <source>
        <strain evidence="1">15-7</strain>
        <strain evidence="2">4032</strain>
        <strain evidence="3">P415</strain>
        <strain evidence="4">P421</strain>
    </source>
</reference>
<protein>
    <recommendedName>
        <fullName evidence="6">HAT C-terminal dimerisation domain-containing protein</fullName>
    </recommendedName>
</protein>
<name>A0A8T1IAF8_9STRA</name>
<organism evidence="4 5">
    <name type="scientific">Phytophthora cactorum</name>
    <dbReference type="NCBI Taxonomy" id="29920"/>
    <lineage>
        <taxon>Eukaryota</taxon>
        <taxon>Sar</taxon>
        <taxon>Stramenopiles</taxon>
        <taxon>Oomycota</taxon>
        <taxon>Peronosporomycetes</taxon>
        <taxon>Peronosporales</taxon>
        <taxon>Peronosporaceae</taxon>
        <taxon>Phytophthora</taxon>
    </lineage>
</organism>
<evidence type="ECO:0000313" key="4">
    <source>
        <dbReference type="EMBL" id="KAG3221116.1"/>
    </source>
</evidence>
<dbReference type="PANTHER" id="PTHR40866:SF1">
    <property type="entry name" value="BED-TYPE DOMAIN-CONTAINING PROTEIN"/>
    <property type="match status" value="1"/>
</dbReference>
<proteinExistence type="predicted"/>
<evidence type="ECO:0000313" key="3">
    <source>
        <dbReference type="EMBL" id="KAG2982945.1"/>
    </source>
</evidence>
<dbReference type="PANTHER" id="PTHR40866">
    <property type="entry name" value="BED-TYPE DOMAIN-CONTAINING PROTEIN"/>
    <property type="match status" value="1"/>
</dbReference>
<evidence type="ECO:0000313" key="1">
    <source>
        <dbReference type="EMBL" id="KAG2857764.1"/>
    </source>
</evidence>
<accession>A0A8T1IAF8</accession>
<dbReference type="EMBL" id="RCMV01000233">
    <property type="protein sequence ID" value="KAG3221116.1"/>
    <property type="molecule type" value="Genomic_DNA"/>
</dbReference>
<evidence type="ECO:0000313" key="5">
    <source>
        <dbReference type="Proteomes" id="UP000760860"/>
    </source>
</evidence>
<dbReference type="Proteomes" id="UP000760860">
    <property type="component" value="Unassembled WGS sequence"/>
</dbReference>
<dbReference type="EMBL" id="RCML01000269">
    <property type="protein sequence ID" value="KAG2982945.1"/>
    <property type="molecule type" value="Genomic_DNA"/>
</dbReference>
<dbReference type="Proteomes" id="UP000774804">
    <property type="component" value="Unassembled WGS sequence"/>
</dbReference>
<dbReference type="EMBL" id="RCMI01000222">
    <property type="protein sequence ID" value="KAG2924648.1"/>
    <property type="molecule type" value="Genomic_DNA"/>
</dbReference>
<dbReference type="Proteomes" id="UP000735874">
    <property type="component" value="Unassembled WGS sequence"/>
</dbReference>
<dbReference type="EMBL" id="RCMG01000277">
    <property type="protein sequence ID" value="KAG2857764.1"/>
    <property type="molecule type" value="Genomic_DNA"/>
</dbReference>
<gene>
    <name evidence="1" type="ORF">PC113_g10394</name>
    <name evidence="2" type="ORF">PC115_g8538</name>
    <name evidence="3" type="ORF">PC118_g9710</name>
    <name evidence="4" type="ORF">PC129_g8146</name>
</gene>